<dbReference type="PANTHER" id="PTHR42718:SF47">
    <property type="entry name" value="METHYL VIOLOGEN RESISTANCE PROTEIN SMVA"/>
    <property type="match status" value="1"/>
</dbReference>
<dbReference type="PANTHER" id="PTHR42718">
    <property type="entry name" value="MAJOR FACILITATOR SUPERFAMILY MULTIDRUG TRANSPORTER MFSC"/>
    <property type="match status" value="1"/>
</dbReference>
<keyword evidence="2" id="KW-0813">Transport</keyword>
<feature type="domain" description="Major facilitator superfamily (MFS) profile" evidence="8">
    <location>
        <begin position="10"/>
        <end position="486"/>
    </location>
</feature>
<feature type="transmembrane region" description="Helical" evidence="7">
    <location>
        <begin position="329"/>
        <end position="349"/>
    </location>
</feature>
<evidence type="ECO:0000256" key="1">
    <source>
        <dbReference type="ARBA" id="ARBA00004651"/>
    </source>
</evidence>
<organism evidence="9 10">
    <name type="scientific">Aeromicrobium piscarium</name>
    <dbReference type="NCBI Taxonomy" id="2590901"/>
    <lineage>
        <taxon>Bacteria</taxon>
        <taxon>Bacillati</taxon>
        <taxon>Actinomycetota</taxon>
        <taxon>Actinomycetes</taxon>
        <taxon>Propionibacteriales</taxon>
        <taxon>Nocardioidaceae</taxon>
        <taxon>Aeromicrobium</taxon>
    </lineage>
</organism>
<dbReference type="OrthoDB" id="9781469at2"/>
<sequence>MISPARRWSLLAVVSSALLLIALDNTVLYTALPTLIEELGASTSQSLWIMNAYPVVMAGLLLGAGTLGDRLGHVLMFRIGLTVFGVASLVAAYAPSTGVLIGARAFLAVGAASMMPATLALIRVTFEDVRERNLAIAVWGSVAVVGAAIGPIIGGALLEVFWWGSVFLINVPVVVIALIGTFLIAPPDRTDERQTWDLTSSLLAMAGLVSVVIAIKEFASLPPSWPIVGIAVTVAVVSLTLFTRRQLRLAHPLLDFAIFRNNAFSAGVLAAALTMFVLGGLQLVTTQRFQLVEEFTPLQSGLLVTAAALGSAPTALLAGGFLHRVGLRLLIAGGLVVTTIGVVLAATTFTAPIPVFVIALAVTGLGLGAVMGVASTAIVGNAPAHRAGMASSVEEVSYEFGNLTAVAFIGSLVALVYTATLTLPAGAPPEAGDSLATTLLYANGDSDLIETARAAFDHAYLVVMIVIAVVTALGAGASRYLLRHHGAGVPASAHPHH</sequence>
<accession>A0A554RWX2</accession>
<dbReference type="GO" id="GO:0022857">
    <property type="term" value="F:transmembrane transporter activity"/>
    <property type="evidence" value="ECO:0007669"/>
    <property type="project" value="InterPro"/>
</dbReference>
<evidence type="ECO:0000256" key="2">
    <source>
        <dbReference type="ARBA" id="ARBA00022448"/>
    </source>
</evidence>
<evidence type="ECO:0000256" key="4">
    <source>
        <dbReference type="ARBA" id="ARBA00022692"/>
    </source>
</evidence>
<dbReference type="CDD" id="cd17321">
    <property type="entry name" value="MFS_MMR_MDR_like"/>
    <property type="match status" value="1"/>
</dbReference>
<keyword evidence="4 7" id="KW-0812">Transmembrane</keyword>
<dbReference type="PROSITE" id="PS50850">
    <property type="entry name" value="MFS"/>
    <property type="match status" value="1"/>
</dbReference>
<dbReference type="Gene3D" id="1.20.1250.20">
    <property type="entry name" value="MFS general substrate transporter like domains"/>
    <property type="match status" value="1"/>
</dbReference>
<evidence type="ECO:0000256" key="3">
    <source>
        <dbReference type="ARBA" id="ARBA00022475"/>
    </source>
</evidence>
<dbReference type="Pfam" id="PF00083">
    <property type="entry name" value="Sugar_tr"/>
    <property type="match status" value="1"/>
</dbReference>
<evidence type="ECO:0000313" key="10">
    <source>
        <dbReference type="Proteomes" id="UP000316988"/>
    </source>
</evidence>
<evidence type="ECO:0000313" key="9">
    <source>
        <dbReference type="EMBL" id="TSD58603.1"/>
    </source>
</evidence>
<proteinExistence type="predicted"/>
<feature type="transmembrane region" description="Helical" evidence="7">
    <location>
        <begin position="101"/>
        <end position="122"/>
    </location>
</feature>
<dbReference type="InterPro" id="IPR020846">
    <property type="entry name" value="MFS_dom"/>
</dbReference>
<feature type="transmembrane region" description="Helical" evidence="7">
    <location>
        <begin position="160"/>
        <end position="184"/>
    </location>
</feature>
<evidence type="ECO:0000256" key="7">
    <source>
        <dbReference type="SAM" id="Phobius"/>
    </source>
</evidence>
<dbReference type="InterPro" id="IPR036259">
    <property type="entry name" value="MFS_trans_sf"/>
</dbReference>
<feature type="transmembrane region" description="Helical" evidence="7">
    <location>
        <begin position="134"/>
        <end position="154"/>
    </location>
</feature>
<feature type="transmembrane region" description="Helical" evidence="7">
    <location>
        <begin position="355"/>
        <end position="379"/>
    </location>
</feature>
<gene>
    <name evidence="9" type="ORF">FNM00_13990</name>
</gene>
<feature type="transmembrane region" description="Helical" evidence="7">
    <location>
        <begin position="263"/>
        <end position="281"/>
    </location>
</feature>
<keyword evidence="5 7" id="KW-1133">Transmembrane helix</keyword>
<dbReference type="InterPro" id="IPR005828">
    <property type="entry name" value="MFS_sugar_transport-like"/>
</dbReference>
<keyword evidence="6 7" id="KW-0472">Membrane</keyword>
<dbReference type="Pfam" id="PF07690">
    <property type="entry name" value="MFS_1"/>
    <property type="match status" value="1"/>
</dbReference>
<name>A0A554RWX2_9ACTN</name>
<dbReference type="Proteomes" id="UP000316988">
    <property type="component" value="Unassembled WGS sequence"/>
</dbReference>
<feature type="transmembrane region" description="Helical" evidence="7">
    <location>
        <begin position="48"/>
        <end position="68"/>
    </location>
</feature>
<feature type="transmembrane region" description="Helical" evidence="7">
    <location>
        <begin position="400"/>
        <end position="419"/>
    </location>
</feature>
<keyword evidence="3" id="KW-1003">Cell membrane</keyword>
<feature type="transmembrane region" description="Helical" evidence="7">
    <location>
        <begin position="225"/>
        <end position="242"/>
    </location>
</feature>
<dbReference type="InterPro" id="IPR011701">
    <property type="entry name" value="MFS"/>
</dbReference>
<feature type="transmembrane region" description="Helical" evidence="7">
    <location>
        <begin position="75"/>
        <end position="95"/>
    </location>
</feature>
<comment type="caution">
    <text evidence="9">The sequence shown here is derived from an EMBL/GenBank/DDBJ whole genome shotgun (WGS) entry which is preliminary data.</text>
</comment>
<feature type="transmembrane region" description="Helical" evidence="7">
    <location>
        <begin position="196"/>
        <end position="219"/>
    </location>
</feature>
<dbReference type="RefSeq" id="WP_143914170.1">
    <property type="nucleotide sequence ID" value="NZ_VLNT01000013.1"/>
</dbReference>
<dbReference type="AlphaFoldDB" id="A0A554RWX2"/>
<evidence type="ECO:0000256" key="5">
    <source>
        <dbReference type="ARBA" id="ARBA00022989"/>
    </source>
</evidence>
<feature type="transmembrane region" description="Helical" evidence="7">
    <location>
        <begin position="301"/>
        <end position="322"/>
    </location>
</feature>
<keyword evidence="10" id="KW-1185">Reference proteome</keyword>
<comment type="subcellular location">
    <subcellularLocation>
        <location evidence="1">Cell membrane</location>
        <topology evidence="1">Multi-pass membrane protein</topology>
    </subcellularLocation>
</comment>
<dbReference type="GO" id="GO:0005886">
    <property type="term" value="C:plasma membrane"/>
    <property type="evidence" value="ECO:0007669"/>
    <property type="project" value="UniProtKB-SubCell"/>
</dbReference>
<feature type="transmembrane region" description="Helical" evidence="7">
    <location>
        <begin position="459"/>
        <end position="482"/>
    </location>
</feature>
<dbReference type="Gene3D" id="1.20.1720.10">
    <property type="entry name" value="Multidrug resistance protein D"/>
    <property type="match status" value="1"/>
</dbReference>
<reference evidence="9 10" key="1">
    <citation type="submission" date="2019-07" db="EMBL/GenBank/DDBJ databases">
        <authorList>
            <person name="Zhao L.H."/>
        </authorList>
    </citation>
    <scope>NUCLEOTIDE SEQUENCE [LARGE SCALE GENOMIC DNA]</scope>
    <source>
        <strain evidence="9 10">Co35</strain>
    </source>
</reference>
<evidence type="ECO:0000256" key="6">
    <source>
        <dbReference type="ARBA" id="ARBA00023136"/>
    </source>
</evidence>
<evidence type="ECO:0000259" key="8">
    <source>
        <dbReference type="PROSITE" id="PS50850"/>
    </source>
</evidence>
<dbReference type="SUPFAM" id="SSF103473">
    <property type="entry name" value="MFS general substrate transporter"/>
    <property type="match status" value="1"/>
</dbReference>
<protein>
    <submittedName>
        <fullName evidence="9">MFS transporter</fullName>
    </submittedName>
</protein>
<dbReference type="EMBL" id="VLNT01000013">
    <property type="protein sequence ID" value="TSD58603.1"/>
    <property type="molecule type" value="Genomic_DNA"/>
</dbReference>